<dbReference type="CDD" id="cd00067">
    <property type="entry name" value="GAL4"/>
    <property type="match status" value="1"/>
</dbReference>
<reference evidence="4" key="1">
    <citation type="submission" date="2014-06" db="EMBL/GenBank/DDBJ databases">
        <authorList>
            <person name="Ju J."/>
            <person name="Zhang J."/>
        </authorList>
    </citation>
    <scope>NUCLEOTIDE SEQUENCE</scope>
    <source>
        <strain evidence="4">SscI8</strain>
    </source>
</reference>
<evidence type="ECO:0000256" key="1">
    <source>
        <dbReference type="ARBA" id="ARBA00023242"/>
    </source>
</evidence>
<dbReference type="PANTHER" id="PTHR31668:SF30">
    <property type="entry name" value="ZN(II)2CYS6 TRANSCRIPTION FACTOR (EUROFUNG)"/>
    <property type="match status" value="1"/>
</dbReference>
<gene>
    <name evidence="4" type="ORF">SPSC_03296</name>
</gene>
<dbReference type="EMBL" id="LK056665">
    <property type="protein sequence ID" value="CDS82477.1"/>
    <property type="molecule type" value="Genomic_DNA"/>
</dbReference>
<organism evidence="4">
    <name type="scientific">Sporisorium scitamineum</name>
    <dbReference type="NCBI Taxonomy" id="49012"/>
    <lineage>
        <taxon>Eukaryota</taxon>
        <taxon>Fungi</taxon>
        <taxon>Dikarya</taxon>
        <taxon>Basidiomycota</taxon>
        <taxon>Ustilaginomycotina</taxon>
        <taxon>Ustilaginomycetes</taxon>
        <taxon>Ustilaginales</taxon>
        <taxon>Ustilaginaceae</taxon>
        <taxon>Sporisorium</taxon>
    </lineage>
</organism>
<keyword evidence="1" id="KW-0539">Nucleus</keyword>
<dbReference type="InterPro" id="IPR050797">
    <property type="entry name" value="Carb_Metab_Trans_Reg"/>
</dbReference>
<sequence length="838" mass="92481">MTIRKRPLAKRSCLKCREKKTRCELPDVYVESSKIPLPSDKRCHRCKALDIECIVWDGDRKRKPRPNPRNSSTSRASAELPATPSSSGGTHKGLDYTRNASPLDHEEIVLSRTEAISPPSRQRRRGSTSSRGSTHHAEAEQLAASDLSHAQHLLIDRQKNWKALSRTLHTLIERLQREYRYTSFLKLRIDAPPSTPDVTTFLSPDKALQLDSQLLDYLVGHPYLPSLTALQLQQSQCLTRPRALLLAIMTLLGLKSTEDELASSDIRTLSNYVDRLGTQLLLSSPRDIGLIGTSASQFEPEGRGFGLASESLLACAIKVARELKLDEALSLDQHILTSLAHLSLWCCLRLWDAVYAFLGEKVVILQDLDENFAADVRQILFCVNDAGDLLPSPPRLQDANGSTAHSFREMREFCAKTEKQLGRDGILRSAGRTVLCMRVQAACLSSSLRELQQTLSDARLSLEQRHERIMEVTTQAYDGIMAVRHDSFEHLAFYAGQRLVRLWGQLVHAECAFSSALYGSYATSALFLDKLDGPVEAQELIRCMLLRLGPAERIAEVGRFSLEVSRTLLATVTQMDRQPALRRQGCPPNQSSSRYLHRLPTLLVCAMTVHAARRCLESIAFVLLAWAHNSTDAISAVTFMEAAAQQLRQLSPTSSSEGAYTIAQVSADYIDEVVETARLWQIYYRVYRPVSTVQLDQASGVTTAGNNVDHRQGQDTHRGGTVVTAHPSAPSQATAMDFLASAAEAVQTSGSDLNLRDGPLSASREARTDDRCGDANHAPLGVAGPSFASNAQDSGFQQPSAASAMRMSSHAGLIDADFYNACLPFDLEAFLKDIDQLF</sequence>
<dbReference type="InterPro" id="IPR001138">
    <property type="entry name" value="Zn2Cys6_DnaBD"/>
</dbReference>
<feature type="compositionally biased region" description="Low complexity" evidence="2">
    <location>
        <begin position="68"/>
        <end position="78"/>
    </location>
</feature>
<feature type="region of interest" description="Disordered" evidence="2">
    <location>
        <begin position="59"/>
        <end position="138"/>
    </location>
</feature>
<proteinExistence type="predicted"/>
<dbReference type="PANTHER" id="PTHR31668">
    <property type="entry name" value="GLUCOSE TRANSPORT TRANSCRIPTION REGULATOR RGT1-RELATED-RELATED"/>
    <property type="match status" value="1"/>
</dbReference>
<evidence type="ECO:0000313" key="4">
    <source>
        <dbReference type="EMBL" id="CDS82477.1"/>
    </source>
</evidence>
<accession>A0A127Z700</accession>
<dbReference type="PROSITE" id="PS50048">
    <property type="entry name" value="ZN2_CY6_FUNGAL_2"/>
    <property type="match status" value="1"/>
</dbReference>
<evidence type="ECO:0000259" key="3">
    <source>
        <dbReference type="PROSITE" id="PS50048"/>
    </source>
</evidence>
<protein>
    <recommendedName>
        <fullName evidence="3">Zn(2)-C6 fungal-type domain-containing protein</fullName>
    </recommendedName>
</protein>
<dbReference type="GO" id="GO:0000981">
    <property type="term" value="F:DNA-binding transcription factor activity, RNA polymerase II-specific"/>
    <property type="evidence" value="ECO:0007669"/>
    <property type="project" value="InterPro"/>
</dbReference>
<feature type="compositionally biased region" description="Basic and acidic residues" evidence="2">
    <location>
        <begin position="708"/>
        <end position="718"/>
    </location>
</feature>
<feature type="compositionally biased region" description="Basic and acidic residues" evidence="2">
    <location>
        <begin position="764"/>
        <end position="774"/>
    </location>
</feature>
<feature type="domain" description="Zn(2)-C6 fungal-type" evidence="3">
    <location>
        <begin position="12"/>
        <end position="55"/>
    </location>
</feature>
<dbReference type="AlphaFoldDB" id="A0A127Z700"/>
<dbReference type="SUPFAM" id="SSF57701">
    <property type="entry name" value="Zn2/Cys6 DNA-binding domain"/>
    <property type="match status" value="1"/>
</dbReference>
<evidence type="ECO:0000256" key="2">
    <source>
        <dbReference type="SAM" id="MobiDB-lite"/>
    </source>
</evidence>
<name>A0A127Z700_9BASI</name>
<feature type="region of interest" description="Disordered" evidence="2">
    <location>
        <begin position="750"/>
        <end position="777"/>
    </location>
</feature>
<feature type="region of interest" description="Disordered" evidence="2">
    <location>
        <begin position="703"/>
        <end position="722"/>
    </location>
</feature>
<dbReference type="InterPro" id="IPR036864">
    <property type="entry name" value="Zn2-C6_fun-type_DNA-bd_sf"/>
</dbReference>
<dbReference type="Gene3D" id="4.10.240.10">
    <property type="entry name" value="Zn(2)-C6 fungal-type DNA-binding domain"/>
    <property type="match status" value="1"/>
</dbReference>
<dbReference type="GO" id="GO:0008270">
    <property type="term" value="F:zinc ion binding"/>
    <property type="evidence" value="ECO:0007669"/>
    <property type="project" value="InterPro"/>
</dbReference>
<dbReference type="OrthoDB" id="2595934at2759"/>